<dbReference type="Gene3D" id="2.40.37.10">
    <property type="entry name" value="Lyase, Ornithine Decarboxylase, Chain A, domain 1"/>
    <property type="match status" value="1"/>
</dbReference>
<keyword evidence="17" id="KW-1185">Reference proteome</keyword>
<evidence type="ECO:0000259" key="14">
    <source>
        <dbReference type="Pfam" id="PF00278"/>
    </source>
</evidence>
<dbReference type="PANTHER" id="PTHR11482:SF6">
    <property type="entry name" value="ORNITHINE DECARBOXYLASE 1-RELATED"/>
    <property type="match status" value="1"/>
</dbReference>
<evidence type="ECO:0000256" key="9">
    <source>
        <dbReference type="ARBA" id="ARBA00034115"/>
    </source>
</evidence>
<dbReference type="InterPro" id="IPR002433">
    <property type="entry name" value="Orn_de-COase"/>
</dbReference>
<dbReference type="Gene3D" id="3.20.20.10">
    <property type="entry name" value="Alanine racemase"/>
    <property type="match status" value="1"/>
</dbReference>
<proteinExistence type="inferred from homology"/>
<dbReference type="InterPro" id="IPR016067">
    <property type="entry name" value="S-AdoMet_deCO2ase_core"/>
</dbReference>
<dbReference type="InterPro" id="IPR018166">
    <property type="entry name" value="S-AdoMet_deCO2ase_CS"/>
</dbReference>
<keyword evidence="5" id="KW-0663">Pyridoxal phosphate</keyword>
<comment type="caution">
    <text evidence="16">The sequence shown here is derived from an EMBL/GenBank/DDBJ whole genome shotgun (WGS) entry which is preliminary data.</text>
</comment>
<evidence type="ECO:0000256" key="1">
    <source>
        <dbReference type="ARBA" id="ARBA00001933"/>
    </source>
</evidence>
<evidence type="ECO:0000256" key="6">
    <source>
        <dbReference type="ARBA" id="ARBA00023066"/>
    </source>
</evidence>
<comment type="catalytic activity">
    <reaction evidence="12">
        <text>L-ornithine + H(+) = putrescine + CO2</text>
        <dbReference type="Rhea" id="RHEA:22964"/>
        <dbReference type="ChEBI" id="CHEBI:15378"/>
        <dbReference type="ChEBI" id="CHEBI:16526"/>
        <dbReference type="ChEBI" id="CHEBI:46911"/>
        <dbReference type="ChEBI" id="CHEBI:326268"/>
        <dbReference type="EC" id="4.1.1.17"/>
    </reaction>
</comment>
<keyword evidence="6" id="KW-0745">Spermidine biosynthesis</keyword>
<keyword evidence="8" id="KW-0456">Lyase</keyword>
<dbReference type="Proteomes" id="UP001491310">
    <property type="component" value="Unassembled WGS sequence"/>
</dbReference>
<dbReference type="SUPFAM" id="SSF56276">
    <property type="entry name" value="S-adenosylmethionine decarboxylase"/>
    <property type="match status" value="1"/>
</dbReference>
<comment type="pathway">
    <text evidence="2">Amine and polyamine biosynthesis; S-adenosylmethioninamine biosynthesis; S-adenosylmethioninamine from S-adenosyl-L-methionine: step 1/1.</text>
</comment>
<feature type="domain" description="Orn/DAP/Arg decarboxylase 2 N-terminal" evidence="15">
    <location>
        <begin position="471"/>
        <end position="700"/>
    </location>
</feature>
<dbReference type="InterPro" id="IPR022653">
    <property type="entry name" value="De-COase2_pyr-phos_BS"/>
</dbReference>
<evidence type="ECO:0000256" key="2">
    <source>
        <dbReference type="ARBA" id="ARBA00004911"/>
    </source>
</evidence>
<dbReference type="CDD" id="cd00622">
    <property type="entry name" value="PLPDE_III_ODC"/>
    <property type="match status" value="1"/>
</dbReference>
<keyword evidence="7" id="KW-0620">Polyamine biosynthesis</keyword>
<name>A0ABR2Z651_9CHLO</name>
<dbReference type="Pfam" id="PF00278">
    <property type="entry name" value="Orn_DAP_Arg_deC"/>
    <property type="match status" value="1"/>
</dbReference>
<sequence>MNSECVLPCPLFEGSEKRLAAEFSFGAASPVEGLRALQRGQIDALLHQAACCIVSCRSNEDFDAYVLSESSLFVYPDRLVLKTCGTTALLAAVPMLLDLATSLDMRIFNFKYSRASFLFPETQPAPYQSFEHEVAFLEAHLGHLGGGGNANAAADHSIEVCMTNLCPVKAAQFSRNDTFVSACRTTADTGIAALLPAADIDDYVFEPCGYSMNGLQGGAFSTIHVTPEAACSYASVELTGCAQEDVAAFVAGSAEIFRPGKMTVCVTAAAGAPLSGSLSAPGYSVVGTALQFLPGGASVLVHSLVACGSVVAAPVMDQAEKGAEATEKLAAAGMEEDGLSQVSELTGLELSVLSTNSACCSDDDGSAAAMSASMSASYASSLASEAAKSRPPTPEAVWPDWQLVDKPAPMTGAAAFGNATADVPSSLAGVLARYSALPLPSGDAATLDAYLSRLIREHRLEDPVCIVDLGCVVRLFRAWAVAMPRVTPFYAVKCNNNEAILSTLAALGAGFDCASDAELDMVLRLGVPTERIVFANACKRPRDIRHAAEKQVNLTTFDTASELAKLARWHPATGALVRIRADDPAARCQLGNKYGAEPADVPSLLQAAKEMGIEVCGVSFHVGSGATNPDAFSEAIALARAAFDAGTGLGFTMDTLDIGGGFCNGRSLGDVAAAVNAALALHFPVSDSVRVIAEPGRYFAEACTTFGCMVFGVRDGRCAKSGEATRDYWITDGIYGSMNSLLYDHATVAPRPLRLTGPVNGATGVTDTSGAVTDFCGGVTDPSGVGLIRGCVFGPTCDGLDTVLHDYALPKLEVDDWLVFSNHGAYTFVGACPFNGMDPAPATFYVFSDK</sequence>
<comment type="similarity">
    <text evidence="4 13">Belongs to the Orn/Lys/Arg decarboxylase class-II family.</text>
</comment>
<dbReference type="SUPFAM" id="SSF50621">
    <property type="entry name" value="Alanine racemase C-terminal domain-like"/>
    <property type="match status" value="1"/>
</dbReference>
<dbReference type="PROSITE" id="PS01336">
    <property type="entry name" value="ADOMETDC"/>
    <property type="match status" value="1"/>
</dbReference>
<dbReference type="InterPro" id="IPR022644">
    <property type="entry name" value="De-COase2_N"/>
</dbReference>
<evidence type="ECO:0000259" key="15">
    <source>
        <dbReference type="Pfam" id="PF02784"/>
    </source>
</evidence>
<feature type="domain" description="Orn/DAP/Arg decarboxylase 2 C-terminal" evidence="14">
    <location>
        <begin position="706"/>
        <end position="824"/>
    </location>
</feature>
<dbReference type="Gene3D" id="3.30.360.50">
    <property type="entry name" value="S-adenosylmethionine decarboxylase"/>
    <property type="match status" value="1"/>
</dbReference>
<evidence type="ECO:0000313" key="17">
    <source>
        <dbReference type="Proteomes" id="UP001491310"/>
    </source>
</evidence>
<comment type="pathway">
    <text evidence="9">Amine and polyamine biosynthesis; putrescine biosynthesis via L-ornithine pathway; putrescine from L-ornithine: step 1/1.</text>
</comment>
<reference evidence="16 17" key="1">
    <citation type="journal article" date="2024" name="Nat. Commun.">
        <title>Phylogenomics reveals the evolutionary origins of lichenization in chlorophyte algae.</title>
        <authorList>
            <person name="Puginier C."/>
            <person name="Libourel C."/>
            <person name="Otte J."/>
            <person name="Skaloud P."/>
            <person name="Haon M."/>
            <person name="Grisel S."/>
            <person name="Petersen M."/>
            <person name="Berrin J.G."/>
            <person name="Delaux P.M."/>
            <person name="Dal Grande F."/>
            <person name="Keller J."/>
        </authorList>
    </citation>
    <scope>NUCLEOTIDE SEQUENCE [LARGE SCALE GENOMIC DNA]</scope>
    <source>
        <strain evidence="16 17">SAG 216-7</strain>
    </source>
</reference>
<evidence type="ECO:0000256" key="7">
    <source>
        <dbReference type="ARBA" id="ARBA00023115"/>
    </source>
</evidence>
<dbReference type="InterPro" id="IPR022643">
    <property type="entry name" value="De-COase2_C"/>
</dbReference>
<dbReference type="InterPro" id="IPR000183">
    <property type="entry name" value="Orn/DAP/Arg_de-COase"/>
</dbReference>
<evidence type="ECO:0000256" key="13">
    <source>
        <dbReference type="RuleBase" id="RU003737"/>
    </source>
</evidence>
<dbReference type="PRINTS" id="PR01179">
    <property type="entry name" value="ODADCRBXLASE"/>
</dbReference>
<evidence type="ECO:0000256" key="3">
    <source>
        <dbReference type="ARBA" id="ARBA00008466"/>
    </source>
</evidence>
<dbReference type="EC" id="4.1.1.17" evidence="10"/>
<dbReference type="PROSITE" id="PS00878">
    <property type="entry name" value="ODR_DC_2_1"/>
    <property type="match status" value="1"/>
</dbReference>
<gene>
    <name evidence="16" type="ORF">WJX75_009310</name>
</gene>
<dbReference type="EMBL" id="JALJOT010000001">
    <property type="protein sequence ID" value="KAK9919088.1"/>
    <property type="molecule type" value="Genomic_DNA"/>
</dbReference>
<evidence type="ECO:0000256" key="8">
    <source>
        <dbReference type="ARBA" id="ARBA00023239"/>
    </source>
</evidence>
<dbReference type="PRINTS" id="PR01182">
    <property type="entry name" value="ORNDCRBXLASE"/>
</dbReference>
<evidence type="ECO:0000256" key="10">
    <source>
        <dbReference type="ARBA" id="ARBA00034138"/>
    </source>
</evidence>
<dbReference type="PANTHER" id="PTHR11482">
    <property type="entry name" value="ARGININE/DIAMINOPIMELATE/ORNITHINE DECARBOXYLASE"/>
    <property type="match status" value="1"/>
</dbReference>
<protein>
    <recommendedName>
        <fullName evidence="10">ornithine decarboxylase</fullName>
        <ecNumber evidence="10">4.1.1.17</ecNumber>
    </recommendedName>
</protein>
<dbReference type="SUPFAM" id="SSF51419">
    <property type="entry name" value="PLP-binding barrel"/>
    <property type="match status" value="1"/>
</dbReference>
<comment type="subunit">
    <text evidence="11">Homodimer. Only the dimer is catalytically active, as the active sites are constructed of residues from both monomers.</text>
</comment>
<comment type="cofactor">
    <cofactor evidence="1">
        <name>pyridoxal 5'-phosphate</name>
        <dbReference type="ChEBI" id="CHEBI:597326"/>
    </cofactor>
</comment>
<accession>A0ABR2Z651</accession>
<dbReference type="InterPro" id="IPR048283">
    <property type="entry name" value="AdoMetDC-like"/>
</dbReference>
<comment type="similarity">
    <text evidence="3">Belongs to the eukaryotic AdoMetDC family.</text>
</comment>
<evidence type="ECO:0000256" key="12">
    <source>
        <dbReference type="ARBA" id="ARBA00049127"/>
    </source>
</evidence>
<dbReference type="InterPro" id="IPR029066">
    <property type="entry name" value="PLP-binding_barrel"/>
</dbReference>
<evidence type="ECO:0000313" key="16">
    <source>
        <dbReference type="EMBL" id="KAK9919088.1"/>
    </source>
</evidence>
<evidence type="ECO:0000256" key="5">
    <source>
        <dbReference type="ARBA" id="ARBA00022898"/>
    </source>
</evidence>
<evidence type="ECO:0000256" key="4">
    <source>
        <dbReference type="ARBA" id="ARBA00008872"/>
    </source>
</evidence>
<dbReference type="Pfam" id="PF02784">
    <property type="entry name" value="Orn_Arg_deC_N"/>
    <property type="match status" value="1"/>
</dbReference>
<dbReference type="Pfam" id="PF01536">
    <property type="entry name" value="SAM_decarbox"/>
    <property type="match status" value="2"/>
</dbReference>
<dbReference type="InterPro" id="IPR009006">
    <property type="entry name" value="Ala_racemase/Decarboxylase_C"/>
</dbReference>
<dbReference type="Gene3D" id="3.60.90.10">
    <property type="entry name" value="S-adenosylmethionine decarboxylase"/>
    <property type="match status" value="1"/>
</dbReference>
<evidence type="ECO:0000256" key="11">
    <source>
        <dbReference type="ARBA" id="ARBA00046672"/>
    </source>
</evidence>
<organism evidence="16 17">
    <name type="scientific">Coccomyxa subellipsoidea</name>
    <dbReference type="NCBI Taxonomy" id="248742"/>
    <lineage>
        <taxon>Eukaryota</taxon>
        <taxon>Viridiplantae</taxon>
        <taxon>Chlorophyta</taxon>
        <taxon>core chlorophytes</taxon>
        <taxon>Trebouxiophyceae</taxon>
        <taxon>Trebouxiophyceae incertae sedis</taxon>
        <taxon>Coccomyxaceae</taxon>
        <taxon>Coccomyxa</taxon>
    </lineage>
</organism>